<feature type="signal peptide" evidence="3">
    <location>
        <begin position="1"/>
        <end position="16"/>
    </location>
</feature>
<evidence type="ECO:0000313" key="5">
    <source>
        <dbReference type="EMBL" id="MBK1662122.1"/>
    </source>
</evidence>
<organism evidence="5 6">
    <name type="scientific">Paracraurococcus ruber</name>
    <dbReference type="NCBI Taxonomy" id="77675"/>
    <lineage>
        <taxon>Bacteria</taxon>
        <taxon>Pseudomonadati</taxon>
        <taxon>Pseudomonadota</taxon>
        <taxon>Alphaproteobacteria</taxon>
        <taxon>Acetobacterales</taxon>
        <taxon>Roseomonadaceae</taxon>
        <taxon>Paracraurococcus</taxon>
    </lineage>
</organism>
<feature type="domain" description="N-acetyltransferase" evidence="4">
    <location>
        <begin position="69"/>
        <end position="222"/>
    </location>
</feature>
<evidence type="ECO:0000256" key="2">
    <source>
        <dbReference type="ARBA" id="ARBA00023315"/>
    </source>
</evidence>
<dbReference type="InterPro" id="IPR000182">
    <property type="entry name" value="GNAT_dom"/>
</dbReference>
<keyword evidence="2" id="KW-0012">Acyltransferase</keyword>
<dbReference type="CDD" id="cd04301">
    <property type="entry name" value="NAT_SF"/>
    <property type="match status" value="1"/>
</dbReference>
<reference evidence="5 6" key="1">
    <citation type="journal article" date="2020" name="Microorganisms">
        <title>Osmotic Adaptation and Compatible Solute Biosynthesis of Phototrophic Bacteria as Revealed from Genome Analyses.</title>
        <authorList>
            <person name="Imhoff J.F."/>
            <person name="Rahn T."/>
            <person name="Kunzel S."/>
            <person name="Keller A."/>
            <person name="Neulinger S.C."/>
        </authorList>
    </citation>
    <scope>NUCLEOTIDE SEQUENCE [LARGE SCALE GENOMIC DNA]</scope>
    <source>
        <strain evidence="5 6">DSM 15382</strain>
    </source>
</reference>
<dbReference type="EMBL" id="NRSG01000456">
    <property type="protein sequence ID" value="MBK1662122.1"/>
    <property type="molecule type" value="Genomic_DNA"/>
</dbReference>
<keyword evidence="3" id="KW-0732">Signal</keyword>
<name>A0ABS1D789_9PROT</name>
<protein>
    <recommendedName>
        <fullName evidence="4">N-acetyltransferase domain-containing protein</fullName>
    </recommendedName>
</protein>
<keyword evidence="1" id="KW-0808">Transferase</keyword>
<dbReference type="PANTHER" id="PTHR43877">
    <property type="entry name" value="AMINOALKYLPHOSPHONATE N-ACETYLTRANSFERASE-RELATED-RELATED"/>
    <property type="match status" value="1"/>
</dbReference>
<dbReference type="PROSITE" id="PS51186">
    <property type="entry name" value="GNAT"/>
    <property type="match status" value="1"/>
</dbReference>
<feature type="chain" id="PRO_5045598172" description="N-acetyltransferase domain-containing protein" evidence="3">
    <location>
        <begin position="17"/>
        <end position="222"/>
    </location>
</feature>
<dbReference type="Gene3D" id="3.40.630.30">
    <property type="match status" value="1"/>
</dbReference>
<evidence type="ECO:0000313" key="6">
    <source>
        <dbReference type="Proteomes" id="UP000697995"/>
    </source>
</evidence>
<gene>
    <name evidence="5" type="ORF">CKO45_28455</name>
</gene>
<sequence length="222" mass="24000">MSLAAAALPTAWIAAAAGCCHGAAFQAPRNPLQGTRPVRGSTRQASAPGATAVLAVARRSRWRAWMTDMVVRAAGADDLAAILGLWRDSMALHAAQDPSYRPAPTGPRHFRRFATAQMASDQARVLVAARGPRVLGYGICVLRRRPLYFLPLEHGLITDLDIAAAARGQGLGERILDGLLAWLRARGIGRVEVEVVTANEGSRRFWRKHGFAQHHEALHRAP</sequence>
<dbReference type="Pfam" id="PF00583">
    <property type="entry name" value="Acetyltransf_1"/>
    <property type="match status" value="1"/>
</dbReference>
<dbReference type="InterPro" id="IPR050832">
    <property type="entry name" value="Bact_Acetyltransf"/>
</dbReference>
<proteinExistence type="predicted"/>
<dbReference type="InterPro" id="IPR016181">
    <property type="entry name" value="Acyl_CoA_acyltransferase"/>
</dbReference>
<keyword evidence="6" id="KW-1185">Reference proteome</keyword>
<evidence type="ECO:0000259" key="4">
    <source>
        <dbReference type="PROSITE" id="PS51186"/>
    </source>
</evidence>
<dbReference type="SUPFAM" id="SSF55729">
    <property type="entry name" value="Acyl-CoA N-acyltransferases (Nat)"/>
    <property type="match status" value="1"/>
</dbReference>
<accession>A0ABS1D789</accession>
<comment type="caution">
    <text evidence="5">The sequence shown here is derived from an EMBL/GenBank/DDBJ whole genome shotgun (WGS) entry which is preliminary data.</text>
</comment>
<dbReference type="Proteomes" id="UP000697995">
    <property type="component" value="Unassembled WGS sequence"/>
</dbReference>
<evidence type="ECO:0000256" key="1">
    <source>
        <dbReference type="ARBA" id="ARBA00022679"/>
    </source>
</evidence>
<evidence type="ECO:0000256" key="3">
    <source>
        <dbReference type="SAM" id="SignalP"/>
    </source>
</evidence>